<feature type="domain" description="Peptidase C1A papain C-terminal" evidence="8">
    <location>
        <begin position="111"/>
        <end position="323"/>
    </location>
</feature>
<dbReference type="InterPro" id="IPR000668">
    <property type="entry name" value="Peptidase_C1A_C"/>
</dbReference>
<dbReference type="PANTHER" id="PTHR12411">
    <property type="entry name" value="CYSTEINE PROTEASE FAMILY C1-RELATED"/>
    <property type="match status" value="1"/>
</dbReference>
<evidence type="ECO:0000256" key="7">
    <source>
        <dbReference type="SAM" id="SignalP"/>
    </source>
</evidence>
<protein>
    <recommendedName>
        <fullName evidence="12">Cathepsin L</fullName>
    </recommendedName>
</protein>
<dbReference type="PROSITE" id="PS00139">
    <property type="entry name" value="THIOL_PROTEASE_CYS"/>
    <property type="match status" value="1"/>
</dbReference>
<keyword evidence="5" id="KW-0865">Zymogen</keyword>
<feature type="signal peptide" evidence="7">
    <location>
        <begin position="1"/>
        <end position="18"/>
    </location>
</feature>
<dbReference type="EMBL" id="CP092881">
    <property type="protein sequence ID" value="UYV80618.1"/>
    <property type="molecule type" value="Genomic_DNA"/>
</dbReference>
<comment type="similarity">
    <text evidence="1">Belongs to the peptidase C1 family.</text>
</comment>
<evidence type="ECO:0000313" key="10">
    <source>
        <dbReference type="EMBL" id="UYV80618.1"/>
    </source>
</evidence>
<dbReference type="Proteomes" id="UP001235939">
    <property type="component" value="Chromosome 19"/>
</dbReference>
<dbReference type="InterPro" id="IPR025661">
    <property type="entry name" value="Pept_asp_AS"/>
</dbReference>
<dbReference type="InterPro" id="IPR038765">
    <property type="entry name" value="Papain-like_cys_pep_sf"/>
</dbReference>
<dbReference type="SMART" id="SM00848">
    <property type="entry name" value="Inhibitor_I29"/>
    <property type="match status" value="1"/>
</dbReference>
<gene>
    <name evidence="10" type="ORF">LAZ67_19001031</name>
</gene>
<evidence type="ECO:0000256" key="3">
    <source>
        <dbReference type="ARBA" id="ARBA00022801"/>
    </source>
</evidence>
<dbReference type="InterPro" id="IPR039417">
    <property type="entry name" value="Peptidase_C1A_papain-like"/>
</dbReference>
<sequence>MKAAILLLVIAVAALCQAKPHGDHYWEQYKAKHNKVYSGLEDVERKTIFEENLAKIVHHNIEYELGIQSYWMGVNKFSDMTPEELASKKGLMRSLKSTTGPLFKSTPGVKLPDSVDWRLKGAVTPVKDQAQCGSCWAYSATGSLEGQWYLKTGKLVSLSEQNLVDCSESEGNNGCGGGLMTQAYEYVMKNKGIDTEESYPYEAKDGKCRYNNATIGATCSSYVELAEGDEEALKEAVATKGPISIGVNANDLQTYSGGILDDPDCDADLDHGVLAVGYGSENGKDYWLIKNSWGADWGEKGYVRISRNKNNQCGVASMASYPVV</sequence>
<dbReference type="Pfam" id="PF00112">
    <property type="entry name" value="Peptidase_C1"/>
    <property type="match status" value="1"/>
</dbReference>
<dbReference type="SUPFAM" id="SSF54001">
    <property type="entry name" value="Cysteine proteinases"/>
    <property type="match status" value="1"/>
</dbReference>
<evidence type="ECO:0000256" key="6">
    <source>
        <dbReference type="ARBA" id="ARBA00023157"/>
    </source>
</evidence>
<keyword evidence="6" id="KW-1015">Disulfide bond</keyword>
<evidence type="ECO:0008006" key="12">
    <source>
        <dbReference type="Google" id="ProtNLM"/>
    </source>
</evidence>
<reference evidence="10 11" key="1">
    <citation type="submission" date="2022-01" db="EMBL/GenBank/DDBJ databases">
        <title>A chromosomal length assembly of Cordylochernes scorpioides.</title>
        <authorList>
            <person name="Zeh D."/>
            <person name="Zeh J."/>
        </authorList>
    </citation>
    <scope>NUCLEOTIDE SEQUENCE [LARGE SCALE GENOMIC DNA]</scope>
    <source>
        <strain evidence="10">IN4F17</strain>
        <tissue evidence="10">Whole Body</tissue>
    </source>
</reference>
<feature type="domain" description="Cathepsin propeptide inhibitor" evidence="9">
    <location>
        <begin position="26"/>
        <end position="85"/>
    </location>
</feature>
<keyword evidence="2" id="KW-0645">Protease</keyword>
<dbReference type="InterPro" id="IPR025660">
    <property type="entry name" value="Pept_his_AS"/>
</dbReference>
<evidence type="ECO:0000256" key="5">
    <source>
        <dbReference type="ARBA" id="ARBA00023145"/>
    </source>
</evidence>
<evidence type="ECO:0000256" key="1">
    <source>
        <dbReference type="ARBA" id="ARBA00008455"/>
    </source>
</evidence>
<evidence type="ECO:0000256" key="2">
    <source>
        <dbReference type="ARBA" id="ARBA00022670"/>
    </source>
</evidence>
<accession>A0ABY6LHQ0</accession>
<dbReference type="CDD" id="cd02248">
    <property type="entry name" value="Peptidase_C1A"/>
    <property type="match status" value="1"/>
</dbReference>
<dbReference type="InterPro" id="IPR013128">
    <property type="entry name" value="Peptidase_C1A"/>
</dbReference>
<feature type="chain" id="PRO_5047155072" description="Cathepsin L" evidence="7">
    <location>
        <begin position="19"/>
        <end position="324"/>
    </location>
</feature>
<dbReference type="PROSITE" id="PS00640">
    <property type="entry name" value="THIOL_PROTEASE_ASN"/>
    <property type="match status" value="1"/>
</dbReference>
<dbReference type="PRINTS" id="PR00705">
    <property type="entry name" value="PAPAIN"/>
</dbReference>
<keyword evidence="3" id="KW-0378">Hydrolase</keyword>
<organism evidence="10 11">
    <name type="scientific">Cordylochernes scorpioides</name>
    <dbReference type="NCBI Taxonomy" id="51811"/>
    <lineage>
        <taxon>Eukaryota</taxon>
        <taxon>Metazoa</taxon>
        <taxon>Ecdysozoa</taxon>
        <taxon>Arthropoda</taxon>
        <taxon>Chelicerata</taxon>
        <taxon>Arachnida</taxon>
        <taxon>Pseudoscorpiones</taxon>
        <taxon>Cheliferoidea</taxon>
        <taxon>Chernetidae</taxon>
        <taxon>Cordylochernes</taxon>
    </lineage>
</organism>
<dbReference type="InterPro" id="IPR000169">
    <property type="entry name" value="Pept_cys_AS"/>
</dbReference>
<keyword evidence="11" id="KW-1185">Reference proteome</keyword>
<evidence type="ECO:0000313" key="11">
    <source>
        <dbReference type="Proteomes" id="UP001235939"/>
    </source>
</evidence>
<evidence type="ECO:0000259" key="9">
    <source>
        <dbReference type="SMART" id="SM00848"/>
    </source>
</evidence>
<dbReference type="Pfam" id="PF08246">
    <property type="entry name" value="Inhibitor_I29"/>
    <property type="match status" value="1"/>
</dbReference>
<evidence type="ECO:0000259" key="8">
    <source>
        <dbReference type="SMART" id="SM00645"/>
    </source>
</evidence>
<name>A0ABY6LHQ0_9ARAC</name>
<keyword evidence="7" id="KW-0732">Signal</keyword>
<dbReference type="InterPro" id="IPR013201">
    <property type="entry name" value="Prot_inhib_I29"/>
</dbReference>
<dbReference type="PROSITE" id="PS00639">
    <property type="entry name" value="THIOL_PROTEASE_HIS"/>
    <property type="match status" value="1"/>
</dbReference>
<evidence type="ECO:0000256" key="4">
    <source>
        <dbReference type="ARBA" id="ARBA00022807"/>
    </source>
</evidence>
<dbReference type="Gene3D" id="3.90.70.10">
    <property type="entry name" value="Cysteine proteinases"/>
    <property type="match status" value="1"/>
</dbReference>
<dbReference type="SMART" id="SM00645">
    <property type="entry name" value="Pept_C1"/>
    <property type="match status" value="1"/>
</dbReference>
<proteinExistence type="inferred from homology"/>
<keyword evidence="4" id="KW-0788">Thiol protease</keyword>